<evidence type="ECO:0000313" key="13">
    <source>
        <dbReference type="EMBL" id="KAK9904909.1"/>
    </source>
</evidence>
<keyword evidence="7" id="KW-0206">Cytoskeleton</keyword>
<dbReference type="Proteomes" id="UP001491310">
    <property type="component" value="Unassembled WGS sequence"/>
</dbReference>
<keyword evidence="2" id="KW-0963">Cytoplasm</keyword>
<keyword evidence="4 8" id="KW-0547">Nucleotide-binding</keyword>
<name>A0ABR2YGG3_9CHLO</name>
<evidence type="ECO:0000256" key="10">
    <source>
        <dbReference type="SAM" id="Coils"/>
    </source>
</evidence>
<keyword evidence="3 9" id="KW-0493">Microtubule</keyword>
<dbReference type="PROSITE" id="PS00411">
    <property type="entry name" value="KINESIN_MOTOR_1"/>
    <property type="match status" value="1"/>
</dbReference>
<dbReference type="InterPro" id="IPR027640">
    <property type="entry name" value="Kinesin-like_fam"/>
</dbReference>
<dbReference type="InterPro" id="IPR001752">
    <property type="entry name" value="Kinesin_motor_dom"/>
</dbReference>
<evidence type="ECO:0000256" key="1">
    <source>
        <dbReference type="ARBA" id="ARBA00004245"/>
    </source>
</evidence>
<dbReference type="Pfam" id="PF00225">
    <property type="entry name" value="Kinesin"/>
    <property type="match status" value="1"/>
</dbReference>
<feature type="compositionally biased region" description="Low complexity" evidence="11">
    <location>
        <begin position="572"/>
        <end position="581"/>
    </location>
</feature>
<sequence length="778" mass="85029">MMQDYGKFGIVDMDDKQKLFRLTKRLNADGAGGNASGPSERLQPASRAARNSRHYTNMDTITAQMKAQMLDGDAALLDLANEPDEGLLLQVDSPHDESYSKRQTSHRQGRLPDEVELPKIRVVVRKRPLNSKESERGEDDAIEADMMESRLVVHEPRVKVDLTKYVEHHAFAFDDVLDERVSNDAVYRSTVQPLVATIFRSGKATCFAYGQTGSGKTYTMQPLPLRAASDIFTYLGYAEHADLSLWVSCFEIYGGKLFDLLNSRQGLVMREDGKGRVCIVGLKEVEVSRAESIRELVAHANKARSTGSTGVNEESSRSHSIMQFALKRGGESDHPVGKISFVDLAGSERGADTYDNNRQTRMEGAQINKSLLALKECIRALDASAQHVPFRGSKLTEVLRDSFTGDQARTVMIANVSPAATSCEHTLNTLRYADRVKELRKDKGARFSCAASGAPVLQPPQNGRAPSPVGGIPSPRQAGPRAPSPSMRPRQPATLQTTVPGRQATPQRGPRSGADLLQSPAGARGSQRPASPRDTERGRSPLVVRGRRGTDDAVKVLAAKRAAAAAAAAEELAAARPTSRRAASEEQRPQPPRRATAADDAPQPKPLRRSATDDYPVKPTQANPKAASRRTTADEVTTRAKAPEADWRPAAEAGRRETAAEPAAPDVAAELNDLLFTRDELMNRILEEEDNLIAAHRWQIEETMAIVRQEMNLLGQIDQPGSAIDAYIGGLREVLDRKASNIAQLQGRLENFQAQLRDEEELSAAISAKMHLRRGDGC</sequence>
<feature type="compositionally biased region" description="Polar residues" evidence="11">
    <location>
        <begin position="493"/>
        <end position="506"/>
    </location>
</feature>
<feature type="coiled-coil region" evidence="10">
    <location>
        <begin position="735"/>
        <end position="769"/>
    </location>
</feature>
<gene>
    <name evidence="13" type="ORF">WJX75_005265</name>
</gene>
<keyword evidence="5 8" id="KW-0067">ATP-binding</keyword>
<accession>A0ABR2YGG3</accession>
<keyword evidence="14" id="KW-1185">Reference proteome</keyword>
<feature type="region of interest" description="Disordered" evidence="11">
    <location>
        <begin position="452"/>
        <end position="547"/>
    </location>
</feature>
<evidence type="ECO:0000256" key="3">
    <source>
        <dbReference type="ARBA" id="ARBA00022701"/>
    </source>
</evidence>
<keyword evidence="6 8" id="KW-0505">Motor protein</keyword>
<evidence type="ECO:0000256" key="9">
    <source>
        <dbReference type="RuleBase" id="RU000394"/>
    </source>
</evidence>
<evidence type="ECO:0000259" key="12">
    <source>
        <dbReference type="PROSITE" id="PS50067"/>
    </source>
</evidence>
<organism evidence="13 14">
    <name type="scientific">Coccomyxa subellipsoidea</name>
    <dbReference type="NCBI Taxonomy" id="248742"/>
    <lineage>
        <taxon>Eukaryota</taxon>
        <taxon>Viridiplantae</taxon>
        <taxon>Chlorophyta</taxon>
        <taxon>core chlorophytes</taxon>
        <taxon>Trebouxiophyceae</taxon>
        <taxon>Trebouxiophyceae incertae sedis</taxon>
        <taxon>Coccomyxaceae</taxon>
        <taxon>Coccomyxa</taxon>
    </lineage>
</organism>
<feature type="region of interest" description="Disordered" evidence="11">
    <location>
        <begin position="28"/>
        <end position="52"/>
    </location>
</feature>
<evidence type="ECO:0000256" key="6">
    <source>
        <dbReference type="ARBA" id="ARBA00023175"/>
    </source>
</evidence>
<dbReference type="InterPro" id="IPR036961">
    <property type="entry name" value="Kinesin_motor_dom_sf"/>
</dbReference>
<dbReference type="Gene3D" id="3.40.850.10">
    <property type="entry name" value="Kinesin motor domain"/>
    <property type="match status" value="1"/>
</dbReference>
<comment type="similarity">
    <text evidence="8 9">Belongs to the TRAFAC class myosin-kinesin ATPase superfamily. Kinesin family.</text>
</comment>
<feature type="compositionally biased region" description="Basic and acidic residues" evidence="11">
    <location>
        <begin position="631"/>
        <end position="659"/>
    </location>
</feature>
<dbReference type="PRINTS" id="PR00380">
    <property type="entry name" value="KINESINHEAVY"/>
</dbReference>
<evidence type="ECO:0000256" key="7">
    <source>
        <dbReference type="ARBA" id="ARBA00023212"/>
    </source>
</evidence>
<feature type="region of interest" description="Disordered" evidence="11">
    <location>
        <begin position="572"/>
        <end position="663"/>
    </location>
</feature>
<comment type="subcellular location">
    <subcellularLocation>
        <location evidence="1">Cytoplasm</location>
        <location evidence="1">Cytoskeleton</location>
    </subcellularLocation>
</comment>
<dbReference type="InterPro" id="IPR027417">
    <property type="entry name" value="P-loop_NTPase"/>
</dbReference>
<feature type="domain" description="Kinesin motor" evidence="12">
    <location>
        <begin position="119"/>
        <end position="439"/>
    </location>
</feature>
<dbReference type="CDD" id="cd01367">
    <property type="entry name" value="KISc_KIF2_like"/>
    <property type="match status" value="1"/>
</dbReference>
<proteinExistence type="inferred from homology"/>
<evidence type="ECO:0000256" key="5">
    <source>
        <dbReference type="ARBA" id="ARBA00022840"/>
    </source>
</evidence>
<evidence type="ECO:0000256" key="2">
    <source>
        <dbReference type="ARBA" id="ARBA00022490"/>
    </source>
</evidence>
<evidence type="ECO:0000256" key="11">
    <source>
        <dbReference type="SAM" id="MobiDB-lite"/>
    </source>
</evidence>
<keyword evidence="10" id="KW-0175">Coiled coil</keyword>
<evidence type="ECO:0000256" key="4">
    <source>
        <dbReference type="ARBA" id="ARBA00022741"/>
    </source>
</evidence>
<dbReference type="PROSITE" id="PS50067">
    <property type="entry name" value="KINESIN_MOTOR_2"/>
    <property type="match status" value="1"/>
</dbReference>
<dbReference type="InterPro" id="IPR019821">
    <property type="entry name" value="Kinesin_motor_CS"/>
</dbReference>
<reference evidence="13 14" key="1">
    <citation type="journal article" date="2024" name="Nat. Commun.">
        <title>Phylogenomics reveals the evolutionary origins of lichenization in chlorophyte algae.</title>
        <authorList>
            <person name="Puginier C."/>
            <person name="Libourel C."/>
            <person name="Otte J."/>
            <person name="Skaloud P."/>
            <person name="Haon M."/>
            <person name="Grisel S."/>
            <person name="Petersen M."/>
            <person name="Berrin J.G."/>
            <person name="Delaux P.M."/>
            <person name="Dal Grande F."/>
            <person name="Keller J."/>
        </authorList>
    </citation>
    <scope>NUCLEOTIDE SEQUENCE [LARGE SCALE GENOMIC DNA]</scope>
    <source>
        <strain evidence="13 14">SAG 216-7</strain>
    </source>
</reference>
<dbReference type="PANTHER" id="PTHR47971">
    <property type="entry name" value="KINESIN-RELATED PROTEIN 6"/>
    <property type="match status" value="1"/>
</dbReference>
<evidence type="ECO:0000313" key="14">
    <source>
        <dbReference type="Proteomes" id="UP001491310"/>
    </source>
</evidence>
<dbReference type="SMART" id="SM00129">
    <property type="entry name" value="KISc"/>
    <property type="match status" value="1"/>
</dbReference>
<dbReference type="PANTHER" id="PTHR47971:SF8">
    <property type="entry name" value="KINESIN-LIKE PROTEIN"/>
    <property type="match status" value="1"/>
</dbReference>
<dbReference type="EMBL" id="JALJOT010000012">
    <property type="protein sequence ID" value="KAK9904909.1"/>
    <property type="molecule type" value="Genomic_DNA"/>
</dbReference>
<feature type="binding site" evidence="8">
    <location>
        <begin position="210"/>
        <end position="217"/>
    </location>
    <ligand>
        <name>ATP</name>
        <dbReference type="ChEBI" id="CHEBI:30616"/>
    </ligand>
</feature>
<comment type="caution">
    <text evidence="13">The sequence shown here is derived from an EMBL/GenBank/DDBJ whole genome shotgun (WGS) entry which is preliminary data.</text>
</comment>
<protein>
    <recommendedName>
        <fullName evidence="9">Kinesin-like protein</fullName>
    </recommendedName>
</protein>
<dbReference type="SUPFAM" id="SSF52540">
    <property type="entry name" value="P-loop containing nucleoside triphosphate hydrolases"/>
    <property type="match status" value="1"/>
</dbReference>
<evidence type="ECO:0000256" key="8">
    <source>
        <dbReference type="PROSITE-ProRule" id="PRU00283"/>
    </source>
</evidence>